<organism evidence="2 3">
    <name type="scientific">Hydrogenophaga taeniospiralis CCUG 15921</name>
    <dbReference type="NCBI Taxonomy" id="1281780"/>
    <lineage>
        <taxon>Bacteria</taxon>
        <taxon>Pseudomonadati</taxon>
        <taxon>Pseudomonadota</taxon>
        <taxon>Betaproteobacteria</taxon>
        <taxon>Burkholderiales</taxon>
        <taxon>Comamonadaceae</taxon>
        <taxon>Hydrogenophaga</taxon>
    </lineage>
</organism>
<comment type="caution">
    <text evidence="2">The sequence shown here is derived from an EMBL/GenBank/DDBJ whole genome shotgun (WGS) entry which is preliminary data.</text>
</comment>
<dbReference type="SUPFAM" id="SSF158682">
    <property type="entry name" value="TerB-like"/>
    <property type="match status" value="1"/>
</dbReference>
<feature type="domain" description="Co-chaperone DjlA N-terminal" evidence="1">
    <location>
        <begin position="11"/>
        <end position="117"/>
    </location>
</feature>
<sequence>MQTYRTNSPQAAARLVAMALVADGQYAMSELQALARLDAPRQLGLSAEAFQAVIQRFCQDLLQASGGVWTGVVDDATRAQLMAEVTDPALQDQIVQQCEALMLADGHLAGGEIALIDAFSARWRRPVRL</sequence>
<dbReference type="Gene3D" id="1.10.3680.10">
    <property type="entry name" value="TerB-like"/>
    <property type="match status" value="1"/>
</dbReference>
<name>A0A9X4S8T3_9BURK</name>
<protein>
    <recommendedName>
        <fullName evidence="1">Co-chaperone DjlA N-terminal domain-containing protein</fullName>
    </recommendedName>
</protein>
<dbReference type="OrthoDB" id="8526975at2"/>
<keyword evidence="3" id="KW-1185">Reference proteome</keyword>
<dbReference type="Pfam" id="PF05099">
    <property type="entry name" value="TerB"/>
    <property type="match status" value="1"/>
</dbReference>
<dbReference type="EMBL" id="AOGK01000002">
    <property type="protein sequence ID" value="MDG5974314.1"/>
    <property type="molecule type" value="Genomic_DNA"/>
</dbReference>
<evidence type="ECO:0000313" key="2">
    <source>
        <dbReference type="EMBL" id="MDG5974314.1"/>
    </source>
</evidence>
<dbReference type="Proteomes" id="UP001152876">
    <property type="component" value="Unassembled WGS sequence"/>
</dbReference>
<proteinExistence type="predicted"/>
<accession>A0A9X4S8T3</accession>
<dbReference type="InterPro" id="IPR007791">
    <property type="entry name" value="DjlA_N"/>
</dbReference>
<reference evidence="2" key="1">
    <citation type="submission" date="2013-01" db="EMBL/GenBank/DDBJ databases">
        <title>Genome draft of Hydrogenophaga taeniospiralis 2K1.</title>
        <authorList>
            <person name="Gomila M."/>
            <person name="Lalucat J."/>
        </authorList>
    </citation>
    <scope>NUCLEOTIDE SEQUENCE</scope>
    <source>
        <strain evidence="2">CCUG 15921</strain>
    </source>
</reference>
<evidence type="ECO:0000313" key="3">
    <source>
        <dbReference type="Proteomes" id="UP001152876"/>
    </source>
</evidence>
<dbReference type="RefSeq" id="WP_068170018.1">
    <property type="nucleotide sequence ID" value="NZ_AOGK01000002.1"/>
</dbReference>
<dbReference type="InterPro" id="IPR029024">
    <property type="entry name" value="TerB-like"/>
</dbReference>
<dbReference type="AlphaFoldDB" id="A0A9X4S8T3"/>
<gene>
    <name evidence="2" type="ORF">H010_03567</name>
</gene>
<evidence type="ECO:0000259" key="1">
    <source>
        <dbReference type="Pfam" id="PF05099"/>
    </source>
</evidence>